<dbReference type="Gene3D" id="3.40.50.620">
    <property type="entry name" value="HUPs"/>
    <property type="match status" value="1"/>
</dbReference>
<accession>A0A069NIJ9</accession>
<evidence type="ECO:0000313" key="2">
    <source>
        <dbReference type="EMBL" id="KDR28210.1"/>
    </source>
</evidence>
<dbReference type="GO" id="GO:0043164">
    <property type="term" value="P:Gram-negative-bacterium-type cell wall biogenesis"/>
    <property type="evidence" value="ECO:0007669"/>
    <property type="project" value="TreeGrafter"/>
</dbReference>
<dbReference type="eggNOG" id="COG1434">
    <property type="taxonomic scope" value="Bacteria"/>
</dbReference>
<evidence type="ECO:0000259" key="1">
    <source>
        <dbReference type="Pfam" id="PF02698"/>
    </source>
</evidence>
<dbReference type="PANTHER" id="PTHR30336:SF4">
    <property type="entry name" value="ENVELOPE BIOGENESIS FACTOR ELYC"/>
    <property type="match status" value="1"/>
</dbReference>
<dbReference type="InterPro" id="IPR051599">
    <property type="entry name" value="Cell_Envelope_Assoc"/>
</dbReference>
<dbReference type="InterPro" id="IPR014729">
    <property type="entry name" value="Rossmann-like_a/b/a_fold"/>
</dbReference>
<name>A0A069NIJ9_9BURK</name>
<protein>
    <recommendedName>
        <fullName evidence="1">DUF218 domain-containing protein</fullName>
    </recommendedName>
</protein>
<evidence type="ECO:0000313" key="3">
    <source>
        <dbReference type="Proteomes" id="UP000027439"/>
    </source>
</evidence>
<dbReference type="InterPro" id="IPR003848">
    <property type="entry name" value="DUF218"/>
</dbReference>
<dbReference type="GO" id="GO:0000270">
    <property type="term" value="P:peptidoglycan metabolic process"/>
    <property type="evidence" value="ECO:0007669"/>
    <property type="project" value="TreeGrafter"/>
</dbReference>
<organism evidence="2 3">
    <name type="scientific">Caballeronia grimmiae</name>
    <dbReference type="NCBI Taxonomy" id="1071679"/>
    <lineage>
        <taxon>Bacteria</taxon>
        <taxon>Pseudomonadati</taxon>
        <taxon>Pseudomonadota</taxon>
        <taxon>Betaproteobacteria</taxon>
        <taxon>Burkholderiales</taxon>
        <taxon>Burkholderiaceae</taxon>
        <taxon>Caballeronia</taxon>
    </lineage>
</organism>
<dbReference type="PANTHER" id="PTHR30336">
    <property type="entry name" value="INNER MEMBRANE PROTEIN, PROBABLE PERMEASE"/>
    <property type="match status" value="1"/>
</dbReference>
<reference evidence="2 3" key="1">
    <citation type="submission" date="2014-03" db="EMBL/GenBank/DDBJ databases">
        <title>Draft Genome Sequences of Four Burkholderia Strains.</title>
        <authorList>
            <person name="Liu X.Y."/>
            <person name="Li C.X."/>
            <person name="Xu J.H."/>
        </authorList>
    </citation>
    <scope>NUCLEOTIDE SEQUENCE [LARGE SCALE GENOMIC DNA]</scope>
    <source>
        <strain evidence="2 3">R27</strain>
    </source>
</reference>
<gene>
    <name evidence="2" type="ORF">BG57_19755</name>
</gene>
<dbReference type="CDD" id="cd06259">
    <property type="entry name" value="YdcF-like"/>
    <property type="match status" value="1"/>
</dbReference>
<dbReference type="EMBL" id="JFHE01000037">
    <property type="protein sequence ID" value="KDR28210.1"/>
    <property type="molecule type" value="Genomic_DNA"/>
</dbReference>
<feature type="domain" description="DUF218" evidence="1">
    <location>
        <begin position="65"/>
        <end position="225"/>
    </location>
</feature>
<dbReference type="Proteomes" id="UP000027439">
    <property type="component" value="Unassembled WGS sequence"/>
</dbReference>
<dbReference type="Pfam" id="PF02698">
    <property type="entry name" value="DUF218"/>
    <property type="match status" value="1"/>
</dbReference>
<proteinExistence type="predicted"/>
<dbReference type="GO" id="GO:0005886">
    <property type="term" value="C:plasma membrane"/>
    <property type="evidence" value="ECO:0007669"/>
    <property type="project" value="TreeGrafter"/>
</dbReference>
<dbReference type="STRING" id="1071679.BG57_19755"/>
<comment type="caution">
    <text evidence="2">The sequence shown here is derived from an EMBL/GenBank/DDBJ whole genome shotgun (WGS) entry which is preliminary data.</text>
</comment>
<sequence length="238" mass="26513">MVLFTLLLLFFALLALWPRRRKQIAIVGLLLAWGFGTGWFARPLFALAQYGYEKTIPPAFAPKTTIVLMGGGTSRSDAGLVPKRAAMPRIDAAAQVYRECRAKGASCRVIVSGGDPQDHGQAEADNYAPYVLARGVPSADLTRENKSLNTYENAQNVADILGNAHDGALIVITSAYHMRRSVRAFEAFGYEPQPYVSDVRRSRLTLIPRFKSFENSELALHELVGLARFHVYRWLHLY</sequence>
<dbReference type="AlphaFoldDB" id="A0A069NIJ9"/>